<evidence type="ECO:0000256" key="2">
    <source>
        <dbReference type="ARBA" id="ARBA00022714"/>
    </source>
</evidence>
<evidence type="ECO:0000313" key="9">
    <source>
        <dbReference type="EMBL" id="RJF94701.1"/>
    </source>
</evidence>
<dbReference type="CDD" id="cd00207">
    <property type="entry name" value="fer2"/>
    <property type="match status" value="1"/>
</dbReference>
<dbReference type="InterPro" id="IPR017938">
    <property type="entry name" value="Riboflavin_synthase-like_b-brl"/>
</dbReference>
<keyword evidence="3" id="KW-0479">Metal-binding</keyword>
<dbReference type="PROSITE" id="PS51085">
    <property type="entry name" value="2FE2S_FER_2"/>
    <property type="match status" value="1"/>
</dbReference>
<keyword evidence="1" id="KW-0285">Flavoprotein</keyword>
<keyword evidence="6" id="KW-0411">Iron-sulfur</keyword>
<evidence type="ECO:0000259" key="8">
    <source>
        <dbReference type="PROSITE" id="PS51384"/>
    </source>
</evidence>
<comment type="caution">
    <text evidence="9">The sequence shown here is derived from an EMBL/GenBank/DDBJ whole genome shotgun (WGS) entry which is preliminary data.</text>
</comment>
<keyword evidence="10" id="KW-1185">Reference proteome</keyword>
<dbReference type="Pfam" id="PF00111">
    <property type="entry name" value="Fer2"/>
    <property type="match status" value="1"/>
</dbReference>
<evidence type="ECO:0000256" key="3">
    <source>
        <dbReference type="ARBA" id="ARBA00022723"/>
    </source>
</evidence>
<organism evidence="9 10">
    <name type="scientific">Oleomonas cavernae</name>
    <dbReference type="NCBI Taxonomy" id="2320859"/>
    <lineage>
        <taxon>Bacteria</taxon>
        <taxon>Pseudomonadati</taxon>
        <taxon>Pseudomonadota</taxon>
        <taxon>Alphaproteobacteria</taxon>
        <taxon>Acetobacterales</taxon>
        <taxon>Acetobacteraceae</taxon>
        <taxon>Oleomonas</taxon>
    </lineage>
</organism>
<dbReference type="RefSeq" id="WP_119776071.1">
    <property type="nucleotide sequence ID" value="NZ_QYUK01000008.1"/>
</dbReference>
<sequence>MIAHGPLTLKVRSAEPLGHSLKRLVLEAADGGPLPSAGAGGHIQLRLKGPTRGWRNAYSLTSPPDARDHYAIIVRRVSQSRGGSAFVHEAVGAGTIVEAGMPNNFFAVSNVARKHLLVSGGIGLTPFLSYLEQFRQRGSPFELHHLCRAEDMPVFARLLEPFGARSIHLHPTRRGFDLAALLARQPLGTHLYTCGPHSLMDQVLSTASDLGWPASKRHAESFGETAVGGAPFHVLLARSGIEIAVGPEQSLLEALEAAGIDAPCLCRGGACGECRLPLLEGVADHRDDFLSAEEHAAGKLILTCVSRAKGPRLVIDL</sequence>
<keyword evidence="2" id="KW-0001">2Fe-2S</keyword>
<proteinExistence type="predicted"/>
<dbReference type="SUPFAM" id="SSF52343">
    <property type="entry name" value="Ferredoxin reductase-like, C-terminal NADP-linked domain"/>
    <property type="match status" value="1"/>
</dbReference>
<dbReference type="InterPro" id="IPR039261">
    <property type="entry name" value="FNR_nucleotide-bd"/>
</dbReference>
<dbReference type="PRINTS" id="PR00409">
    <property type="entry name" value="PHDIOXRDTASE"/>
</dbReference>
<dbReference type="Proteomes" id="UP000284605">
    <property type="component" value="Unassembled WGS sequence"/>
</dbReference>
<accession>A0A418WTW5</accession>
<dbReference type="Pfam" id="PF22290">
    <property type="entry name" value="DmmA-like_N"/>
    <property type="match status" value="1"/>
</dbReference>
<dbReference type="Gene3D" id="3.40.50.80">
    <property type="entry name" value="Nucleotide-binding domain of ferredoxin-NADP reductase (FNR) module"/>
    <property type="match status" value="1"/>
</dbReference>
<dbReference type="GO" id="GO:0016491">
    <property type="term" value="F:oxidoreductase activity"/>
    <property type="evidence" value="ECO:0007669"/>
    <property type="project" value="UniProtKB-KW"/>
</dbReference>
<dbReference type="InterPro" id="IPR054582">
    <property type="entry name" value="DmmA-like_N"/>
</dbReference>
<dbReference type="PANTHER" id="PTHR47354">
    <property type="entry name" value="NADH OXIDOREDUCTASE HCR"/>
    <property type="match status" value="1"/>
</dbReference>
<dbReference type="Gene3D" id="3.10.20.30">
    <property type="match status" value="1"/>
</dbReference>
<dbReference type="Gene3D" id="2.40.30.10">
    <property type="entry name" value="Translation factors"/>
    <property type="match status" value="1"/>
</dbReference>
<reference evidence="9 10" key="1">
    <citation type="submission" date="2018-09" db="EMBL/GenBank/DDBJ databases">
        <authorList>
            <person name="Zhu H."/>
        </authorList>
    </citation>
    <scope>NUCLEOTIDE SEQUENCE [LARGE SCALE GENOMIC DNA]</scope>
    <source>
        <strain evidence="9 10">K1W22B-8</strain>
    </source>
</reference>
<dbReference type="EMBL" id="QYUK01000008">
    <property type="protein sequence ID" value="RJF94701.1"/>
    <property type="molecule type" value="Genomic_DNA"/>
</dbReference>
<dbReference type="InterPro" id="IPR036010">
    <property type="entry name" value="2Fe-2S_ferredoxin-like_sf"/>
</dbReference>
<keyword evidence="4" id="KW-0560">Oxidoreductase</keyword>
<evidence type="ECO:0000256" key="1">
    <source>
        <dbReference type="ARBA" id="ARBA00022630"/>
    </source>
</evidence>
<feature type="domain" description="FAD-binding FR-type" evidence="8">
    <location>
        <begin position="4"/>
        <end position="109"/>
    </location>
</feature>
<dbReference type="InterPro" id="IPR050415">
    <property type="entry name" value="MRET"/>
</dbReference>
<evidence type="ECO:0000259" key="7">
    <source>
        <dbReference type="PROSITE" id="PS51085"/>
    </source>
</evidence>
<gene>
    <name evidence="9" type="ORF">D3874_02450</name>
</gene>
<evidence type="ECO:0000256" key="4">
    <source>
        <dbReference type="ARBA" id="ARBA00023002"/>
    </source>
</evidence>
<dbReference type="SUPFAM" id="SSF63380">
    <property type="entry name" value="Riboflavin synthase domain-like"/>
    <property type="match status" value="1"/>
</dbReference>
<evidence type="ECO:0000313" key="10">
    <source>
        <dbReference type="Proteomes" id="UP000284605"/>
    </source>
</evidence>
<dbReference type="CDD" id="cd06185">
    <property type="entry name" value="PDR_like"/>
    <property type="match status" value="1"/>
</dbReference>
<dbReference type="InterPro" id="IPR017927">
    <property type="entry name" value="FAD-bd_FR_type"/>
</dbReference>
<dbReference type="PANTHER" id="PTHR47354:SF1">
    <property type="entry name" value="CARNITINE MONOOXYGENASE REDUCTASE SUBUNIT"/>
    <property type="match status" value="1"/>
</dbReference>
<dbReference type="GO" id="GO:0046872">
    <property type="term" value="F:metal ion binding"/>
    <property type="evidence" value="ECO:0007669"/>
    <property type="project" value="UniProtKB-KW"/>
</dbReference>
<dbReference type="OrthoDB" id="9792185at2"/>
<dbReference type="SUPFAM" id="SSF54292">
    <property type="entry name" value="2Fe-2S ferredoxin-like"/>
    <property type="match status" value="1"/>
</dbReference>
<dbReference type="InterPro" id="IPR001041">
    <property type="entry name" value="2Fe-2S_ferredoxin-type"/>
</dbReference>
<dbReference type="InterPro" id="IPR012675">
    <property type="entry name" value="Beta-grasp_dom_sf"/>
</dbReference>
<protein>
    <submittedName>
        <fullName evidence="9">Oxidoreductase</fullName>
    </submittedName>
</protein>
<dbReference type="GO" id="GO:0051537">
    <property type="term" value="F:2 iron, 2 sulfur cluster binding"/>
    <property type="evidence" value="ECO:0007669"/>
    <property type="project" value="UniProtKB-KW"/>
</dbReference>
<evidence type="ECO:0000256" key="5">
    <source>
        <dbReference type="ARBA" id="ARBA00023004"/>
    </source>
</evidence>
<dbReference type="AlphaFoldDB" id="A0A418WTW5"/>
<name>A0A418WTW5_9PROT</name>
<feature type="domain" description="2Fe-2S ferredoxin-type" evidence="7">
    <location>
        <begin position="232"/>
        <end position="317"/>
    </location>
</feature>
<dbReference type="PROSITE" id="PS51384">
    <property type="entry name" value="FAD_FR"/>
    <property type="match status" value="1"/>
</dbReference>
<keyword evidence="5" id="KW-0408">Iron</keyword>
<evidence type="ECO:0000256" key="6">
    <source>
        <dbReference type="ARBA" id="ARBA00023014"/>
    </source>
</evidence>